<dbReference type="PATRIC" id="fig|759362.5.peg.1005"/>
<proteinExistence type="predicted"/>
<dbReference type="Proteomes" id="UP000000692">
    <property type="component" value="Chromosome"/>
</dbReference>
<dbReference type="InterPro" id="IPR004352">
    <property type="entry name" value="GH114_TIM-barrel"/>
</dbReference>
<gene>
    <name evidence="2" type="ordered locus">KVU_0974</name>
</gene>
<dbReference type="EMBL" id="CP002018">
    <property type="protein sequence ID" value="AEM40813.1"/>
    <property type="molecule type" value="Genomic_DNA"/>
</dbReference>
<dbReference type="InterPro" id="IPR017853">
    <property type="entry name" value="GH"/>
</dbReference>
<feature type="domain" description="Glycoside-hydrolase family GH114 TIM-barrel" evidence="1">
    <location>
        <begin position="57"/>
        <end position="276"/>
    </location>
</feature>
<protein>
    <submittedName>
        <fullName evidence="2">Secreted protein</fullName>
    </submittedName>
</protein>
<dbReference type="KEGG" id="kvl:KVU_0974"/>
<dbReference type="AlphaFoldDB" id="F9Y5Y8"/>
<evidence type="ECO:0000313" key="2">
    <source>
        <dbReference type="EMBL" id="AEM40813.1"/>
    </source>
</evidence>
<reference evidence="2 3" key="1">
    <citation type="journal article" date="2011" name="J. Bacteriol.">
        <title>Complete genome sequence of the industrial strain Ketogulonicigenium vulgare WSH-001.</title>
        <authorList>
            <person name="Liu L."/>
            <person name="Li Y."/>
            <person name="Zhang J."/>
            <person name="Zhou Z."/>
            <person name="Liu J."/>
            <person name="Li X."/>
            <person name="Zhou J."/>
            <person name="Du G."/>
            <person name="Wang L."/>
            <person name="Chen J."/>
        </authorList>
    </citation>
    <scope>NUCLEOTIDE SEQUENCE [LARGE SCALE GENOMIC DNA]</scope>
    <source>
        <strain evidence="2 3">WSH-001</strain>
    </source>
</reference>
<dbReference type="Pfam" id="PF03537">
    <property type="entry name" value="Glyco_hydro_114"/>
    <property type="match status" value="1"/>
</dbReference>
<organism evidence="2 3">
    <name type="scientific">Ketogulonicigenium vulgare (strain WSH-001)</name>
    <dbReference type="NCBI Taxonomy" id="759362"/>
    <lineage>
        <taxon>Bacteria</taxon>
        <taxon>Pseudomonadati</taxon>
        <taxon>Pseudomonadota</taxon>
        <taxon>Alphaproteobacteria</taxon>
        <taxon>Rhodobacterales</taxon>
        <taxon>Roseobacteraceae</taxon>
        <taxon>Ketogulonicigenium</taxon>
    </lineage>
</organism>
<dbReference type="HOGENOM" id="CLU_051214_2_0_5"/>
<dbReference type="OrthoDB" id="505502at2"/>
<dbReference type="Gene3D" id="3.20.20.70">
    <property type="entry name" value="Aldolase class I"/>
    <property type="match status" value="1"/>
</dbReference>
<dbReference type="eggNOG" id="COG3868">
    <property type="taxonomic scope" value="Bacteria"/>
</dbReference>
<dbReference type="RefSeq" id="WP_013384273.1">
    <property type="nucleotide sequence ID" value="NC_017384.1"/>
</dbReference>
<name>F9Y5Y8_KETVW</name>
<evidence type="ECO:0000313" key="3">
    <source>
        <dbReference type="Proteomes" id="UP000000692"/>
    </source>
</evidence>
<evidence type="ECO:0000259" key="1">
    <source>
        <dbReference type="Pfam" id="PF03537"/>
    </source>
</evidence>
<sequence>MPKTLDGALDKGISAVVECSNTSVVDDMRLCLALIVAALPAGVFAQDIVLPPTGAPFDYQIGTSYAPDPQVRIVIRDYRDQIAAGLYNICYINGFQTQPEHQDFWLNTHPDLLLRDGDHVMEDPNWAGEYFLDTRSEGKRAAIFVVLAPWIADCAAKGFNAIETDNLDSFTRTNGLLSRAGNAALARMINGAAHGFGMASGQKNTLDLGAEGPALGFDFVIAESCAVFNECDAYRETYGNHMLSIEYFDEPETAFAASCAAMAGQVSLIRRDHNLTAPDHPDYRIAFCPA</sequence>
<keyword evidence="3" id="KW-1185">Reference proteome</keyword>
<dbReference type="PANTHER" id="PTHR35273:SF2">
    <property type="entry name" value="ALPHA-GALACTOSIDASE"/>
    <property type="match status" value="1"/>
</dbReference>
<accession>F9Y5Y8</accession>
<dbReference type="SUPFAM" id="SSF51445">
    <property type="entry name" value="(Trans)glycosidases"/>
    <property type="match status" value="1"/>
</dbReference>
<dbReference type="InterPro" id="IPR013785">
    <property type="entry name" value="Aldolase_TIM"/>
</dbReference>
<dbReference type="PANTHER" id="PTHR35273">
    <property type="entry name" value="ALPHA-1,4 POLYGALACTOSAMINIDASE, PUTATIVE (AFU_ORTHOLOGUE AFUA_3G07890)-RELATED"/>
    <property type="match status" value="1"/>
</dbReference>